<evidence type="ECO:0000256" key="2">
    <source>
        <dbReference type="SAM" id="SignalP"/>
    </source>
</evidence>
<feature type="chain" id="PRO_5046566522" description="Zinc resistance-associated protein" evidence="2">
    <location>
        <begin position="25"/>
        <end position="147"/>
    </location>
</feature>
<dbReference type="EMBL" id="CP133218">
    <property type="protein sequence ID" value="WML91555.1"/>
    <property type="molecule type" value="Genomic_DNA"/>
</dbReference>
<evidence type="ECO:0000313" key="3">
    <source>
        <dbReference type="EMBL" id="WML91555.1"/>
    </source>
</evidence>
<evidence type="ECO:0000313" key="4">
    <source>
        <dbReference type="Proteomes" id="UP001236657"/>
    </source>
</evidence>
<sequence length="147" mass="16424">MKATSIFSGALVASVLFASSAAMAAPQGNHNRIDVNIPKLDMRIDAGVKTGKLTSTEEHQLRTELRQLGVSIKAAMKDRQVSKWERNSLENKEAALNKHITKLTNNNVVVKKQDHDHKGSDKRDQNDHKAQSKFDNNQKAPNVQYKH</sequence>
<evidence type="ECO:0000256" key="1">
    <source>
        <dbReference type="SAM" id="MobiDB-lite"/>
    </source>
</evidence>
<evidence type="ECO:0008006" key="5">
    <source>
        <dbReference type="Google" id="ProtNLM"/>
    </source>
</evidence>
<keyword evidence="2" id="KW-0732">Signal</keyword>
<protein>
    <recommendedName>
        <fullName evidence="5">Zinc resistance-associated protein</fullName>
    </recommendedName>
</protein>
<proteinExistence type="predicted"/>
<feature type="compositionally biased region" description="Basic and acidic residues" evidence="1">
    <location>
        <begin position="111"/>
        <end position="132"/>
    </location>
</feature>
<dbReference type="Proteomes" id="UP001236657">
    <property type="component" value="Chromosome"/>
</dbReference>
<keyword evidence="4" id="KW-1185">Reference proteome</keyword>
<feature type="region of interest" description="Disordered" evidence="1">
    <location>
        <begin position="104"/>
        <end position="147"/>
    </location>
</feature>
<feature type="signal peptide" evidence="2">
    <location>
        <begin position="1"/>
        <end position="24"/>
    </location>
</feature>
<organism evidence="3 4">
    <name type="scientific">Thiothrix lacustris</name>
    <dbReference type="NCBI Taxonomy" id="525917"/>
    <lineage>
        <taxon>Bacteria</taxon>
        <taxon>Pseudomonadati</taxon>
        <taxon>Pseudomonadota</taxon>
        <taxon>Gammaproteobacteria</taxon>
        <taxon>Thiotrichales</taxon>
        <taxon>Thiotrichaceae</taxon>
        <taxon>Thiothrix</taxon>
    </lineage>
</organism>
<accession>A0ABY9MSC1</accession>
<name>A0ABY9MSC1_9GAMM</name>
<gene>
    <name evidence="3" type="ORF">RCF98_04225</name>
</gene>
<dbReference type="RefSeq" id="WP_028489741.1">
    <property type="nucleotide sequence ID" value="NZ_CP133218.1"/>
</dbReference>
<reference evidence="3 4" key="1">
    <citation type="submission" date="2023-08" db="EMBL/GenBank/DDBJ databases">
        <title>New molecular markers tilS and rpoB for phylogenetic and monitoring studies of the genus Thiothrix biodiversity.</title>
        <authorList>
            <person name="Ravin N.V."/>
            <person name="Smolyakov D."/>
            <person name="Markov N.D."/>
            <person name="Beletsky A.V."/>
            <person name="Mardanov A.V."/>
            <person name="Rudenko T.S."/>
            <person name="Grabovich M.Y."/>
        </authorList>
    </citation>
    <scope>NUCLEOTIDE SEQUENCE [LARGE SCALE GENOMIC DNA]</scope>
    <source>
        <strain evidence="3 4">MK1</strain>
    </source>
</reference>